<dbReference type="PANTHER" id="PTHR30532">
    <property type="entry name" value="IRON III DICITRATE-BINDING PERIPLASMIC PROTEIN"/>
    <property type="match status" value="1"/>
</dbReference>
<feature type="domain" description="Fe/B12 periplasmic-binding" evidence="6">
    <location>
        <begin position="50"/>
        <end position="305"/>
    </location>
</feature>
<dbReference type="CDD" id="cd01146">
    <property type="entry name" value="FhuD"/>
    <property type="match status" value="1"/>
</dbReference>
<evidence type="ECO:0000256" key="2">
    <source>
        <dbReference type="ARBA" id="ARBA00008814"/>
    </source>
</evidence>
<dbReference type="PANTHER" id="PTHR30532:SF25">
    <property type="entry name" value="IRON(III) DICITRATE-BINDING PERIPLASMIC PROTEIN"/>
    <property type="match status" value="1"/>
</dbReference>
<evidence type="ECO:0000256" key="3">
    <source>
        <dbReference type="ARBA" id="ARBA00022448"/>
    </source>
</evidence>
<protein>
    <submittedName>
        <fullName evidence="7">Iron complex transport system substrate-binding protein</fullName>
    </submittedName>
</protein>
<evidence type="ECO:0000313" key="8">
    <source>
        <dbReference type="Proteomes" id="UP001232163"/>
    </source>
</evidence>
<comment type="caution">
    <text evidence="7">The sequence shown here is derived from an EMBL/GenBank/DDBJ whole genome shotgun (WGS) entry which is preliminary data.</text>
</comment>
<reference evidence="7 8" key="1">
    <citation type="submission" date="2023-07" db="EMBL/GenBank/DDBJ databases">
        <title>Genomic Encyclopedia of Type Strains, Phase IV (KMG-IV): sequencing the most valuable type-strain genomes for metagenomic binning, comparative biology and taxonomic classification.</title>
        <authorList>
            <person name="Goeker M."/>
        </authorList>
    </citation>
    <scope>NUCLEOTIDE SEQUENCE [LARGE SCALE GENOMIC DNA]</scope>
    <source>
        <strain evidence="7 8">NIO-1023</strain>
    </source>
</reference>
<accession>A0ABT9MFQ7</accession>
<evidence type="ECO:0000256" key="4">
    <source>
        <dbReference type="ARBA" id="ARBA00022729"/>
    </source>
</evidence>
<dbReference type="EMBL" id="JAURUR010000011">
    <property type="protein sequence ID" value="MDP9765385.1"/>
    <property type="molecule type" value="Genomic_DNA"/>
</dbReference>
<dbReference type="Proteomes" id="UP001232163">
    <property type="component" value="Unassembled WGS sequence"/>
</dbReference>
<keyword evidence="4 5" id="KW-0732">Signal</keyword>
<evidence type="ECO:0000313" key="7">
    <source>
        <dbReference type="EMBL" id="MDP9765385.1"/>
    </source>
</evidence>
<evidence type="ECO:0000259" key="6">
    <source>
        <dbReference type="PROSITE" id="PS50983"/>
    </source>
</evidence>
<dbReference type="PROSITE" id="PS51257">
    <property type="entry name" value="PROKAR_LIPOPROTEIN"/>
    <property type="match status" value="1"/>
</dbReference>
<gene>
    <name evidence="7" type="ORF">QO006_002836</name>
</gene>
<evidence type="ECO:0000256" key="1">
    <source>
        <dbReference type="ARBA" id="ARBA00004196"/>
    </source>
</evidence>
<dbReference type="SUPFAM" id="SSF53807">
    <property type="entry name" value="Helical backbone' metal receptor"/>
    <property type="match status" value="1"/>
</dbReference>
<feature type="signal peptide" evidence="5">
    <location>
        <begin position="1"/>
        <end position="20"/>
    </location>
</feature>
<evidence type="ECO:0000256" key="5">
    <source>
        <dbReference type="SAM" id="SignalP"/>
    </source>
</evidence>
<comment type="subcellular location">
    <subcellularLocation>
        <location evidence="1">Cell envelope</location>
    </subcellularLocation>
</comment>
<dbReference type="Gene3D" id="3.40.50.1980">
    <property type="entry name" value="Nitrogenase molybdenum iron protein domain"/>
    <property type="match status" value="2"/>
</dbReference>
<dbReference type="RefSeq" id="WP_307467334.1">
    <property type="nucleotide sequence ID" value="NZ_JAURUR010000011.1"/>
</dbReference>
<dbReference type="InterPro" id="IPR051313">
    <property type="entry name" value="Bact_iron-sidero_bind"/>
</dbReference>
<comment type="similarity">
    <text evidence="2">Belongs to the bacterial solute-binding protein 8 family.</text>
</comment>
<keyword evidence="3" id="KW-0813">Transport</keyword>
<proteinExistence type="inferred from homology"/>
<dbReference type="PROSITE" id="PS50983">
    <property type="entry name" value="FE_B12_PBP"/>
    <property type="match status" value="1"/>
</dbReference>
<dbReference type="Pfam" id="PF01497">
    <property type="entry name" value="Peripla_BP_2"/>
    <property type="match status" value="1"/>
</dbReference>
<feature type="chain" id="PRO_5045919532" evidence="5">
    <location>
        <begin position="21"/>
        <end position="306"/>
    </location>
</feature>
<name>A0ABT9MFQ7_9DEIO</name>
<keyword evidence="8" id="KW-1185">Reference proteome</keyword>
<organism evidence="7 8">
    <name type="scientific">Deinococcus enclensis</name>
    <dbReference type="NCBI Taxonomy" id="1049582"/>
    <lineage>
        <taxon>Bacteria</taxon>
        <taxon>Thermotogati</taxon>
        <taxon>Deinococcota</taxon>
        <taxon>Deinococci</taxon>
        <taxon>Deinococcales</taxon>
        <taxon>Deinococcaceae</taxon>
        <taxon>Deinococcus</taxon>
    </lineage>
</organism>
<sequence length="306" mass="33179">MNRHPALLTAVLTLSSVAAASAPAPATGACKGRVIQHAMGRSCVPIKPQRVIVLDTGPLDTALSLGIKPIGSVTILGDSKFPDYFGTRTQGIADVGTISQPSLEKIAALKPDLILSAKLRHGTLYPQLSRIAPTVMTETVGVSWREDHLLWGNALGKGNQAKQLLSAYRKRAQAIGQQLPDRTVSIVRFVPGQIRIMHRASFIGTILDDAGLRRPAAQNVNDFAAYVSAERIPDMDADYLFYSYYGALKDTRQAEILNHPLWKRLNVVQAGRAVSVNDDVWMTGLGITAANKVLDDLKRLLNVKGR</sequence>
<dbReference type="InterPro" id="IPR002491">
    <property type="entry name" value="ABC_transptr_periplasmic_BD"/>
</dbReference>